<name>A0ABV3KBQ1_STRON</name>
<keyword evidence="3" id="KW-0560">Oxidoreductase</keyword>
<sequence>MLRTKIGVFAPALTLDPAAAPGETVEAARLAEELGFESFWTSDLLTGRCPMLDPLLLLATAASVTTRLRLGTAALVPALQPLPVLAQRLATLQFLSGGRLMLGCDAGDGTWARWRGGLKDQAAWRALDIPFEERDTRTDATLARLPGVLRGEPGLLDPEQPELALSIPAAVPPLLIGGETETALRRVVTHGDHWFPALTSPASLRTGLAHLGKLAQETGRPMPGVTIAQPFGLGDDVGRPLIPNQADAVAQVYGFPDDRAKALLIGGSPQQAAEHIAEFIEAGADRIVFSTYDPAWHKQYELLAEAVALLGDQIPESHEFH</sequence>
<keyword evidence="1" id="KW-0285">Flavoprotein</keyword>
<dbReference type="SUPFAM" id="SSF51679">
    <property type="entry name" value="Bacterial luciferase-like"/>
    <property type="match status" value="1"/>
</dbReference>
<evidence type="ECO:0000256" key="3">
    <source>
        <dbReference type="ARBA" id="ARBA00023002"/>
    </source>
</evidence>
<dbReference type="EMBL" id="JBFAUK010000062">
    <property type="protein sequence ID" value="MEV5511300.1"/>
    <property type="molecule type" value="Genomic_DNA"/>
</dbReference>
<dbReference type="Pfam" id="PF00296">
    <property type="entry name" value="Bac_luciferase"/>
    <property type="match status" value="1"/>
</dbReference>
<evidence type="ECO:0000313" key="7">
    <source>
        <dbReference type="Proteomes" id="UP001552594"/>
    </source>
</evidence>
<evidence type="ECO:0000313" key="6">
    <source>
        <dbReference type="EMBL" id="MEV5511300.1"/>
    </source>
</evidence>
<dbReference type="Gene3D" id="3.20.20.30">
    <property type="entry name" value="Luciferase-like domain"/>
    <property type="match status" value="1"/>
</dbReference>
<evidence type="ECO:0000256" key="1">
    <source>
        <dbReference type="ARBA" id="ARBA00022630"/>
    </source>
</evidence>
<accession>A0ABV3KBQ1</accession>
<feature type="domain" description="Luciferase-like" evidence="5">
    <location>
        <begin position="6"/>
        <end position="229"/>
    </location>
</feature>
<comment type="caution">
    <text evidence="6">The sequence shown here is derived from an EMBL/GenBank/DDBJ whole genome shotgun (WGS) entry which is preliminary data.</text>
</comment>
<evidence type="ECO:0000256" key="2">
    <source>
        <dbReference type="ARBA" id="ARBA00022643"/>
    </source>
</evidence>
<gene>
    <name evidence="6" type="ORF">AB0L16_33640</name>
</gene>
<organism evidence="6 7">
    <name type="scientific">Streptomyces orinoci</name>
    <name type="common">Streptoverticillium orinoci</name>
    <dbReference type="NCBI Taxonomy" id="67339"/>
    <lineage>
        <taxon>Bacteria</taxon>
        <taxon>Bacillati</taxon>
        <taxon>Actinomycetota</taxon>
        <taxon>Actinomycetes</taxon>
        <taxon>Kitasatosporales</taxon>
        <taxon>Streptomycetaceae</taxon>
        <taxon>Streptomyces</taxon>
    </lineage>
</organism>
<dbReference type="Proteomes" id="UP001552594">
    <property type="component" value="Unassembled WGS sequence"/>
</dbReference>
<reference evidence="6 7" key="1">
    <citation type="submission" date="2024-06" db="EMBL/GenBank/DDBJ databases">
        <title>The Natural Products Discovery Center: Release of the First 8490 Sequenced Strains for Exploring Actinobacteria Biosynthetic Diversity.</title>
        <authorList>
            <person name="Kalkreuter E."/>
            <person name="Kautsar S.A."/>
            <person name="Yang D."/>
            <person name="Bader C.D."/>
            <person name="Teijaro C.N."/>
            <person name="Fluegel L."/>
            <person name="Davis C.M."/>
            <person name="Simpson J.R."/>
            <person name="Lauterbach L."/>
            <person name="Steele A.D."/>
            <person name="Gui C."/>
            <person name="Meng S."/>
            <person name="Li G."/>
            <person name="Viehrig K."/>
            <person name="Ye F."/>
            <person name="Su P."/>
            <person name="Kiefer A.F."/>
            <person name="Nichols A."/>
            <person name="Cepeda A.J."/>
            <person name="Yan W."/>
            <person name="Fan B."/>
            <person name="Jiang Y."/>
            <person name="Adhikari A."/>
            <person name="Zheng C.-J."/>
            <person name="Schuster L."/>
            <person name="Cowan T.M."/>
            <person name="Smanski M.J."/>
            <person name="Chevrette M.G."/>
            <person name="De Carvalho L.P.S."/>
            <person name="Shen B."/>
        </authorList>
    </citation>
    <scope>NUCLEOTIDE SEQUENCE [LARGE SCALE GENOMIC DNA]</scope>
    <source>
        <strain evidence="6 7">NPDC052347</strain>
    </source>
</reference>
<evidence type="ECO:0000256" key="4">
    <source>
        <dbReference type="ARBA" id="ARBA00023033"/>
    </source>
</evidence>
<keyword evidence="2" id="KW-0288">FMN</keyword>
<evidence type="ECO:0000259" key="5">
    <source>
        <dbReference type="Pfam" id="PF00296"/>
    </source>
</evidence>
<dbReference type="InterPro" id="IPR050172">
    <property type="entry name" value="SsuD_RutA_monooxygenase"/>
</dbReference>
<dbReference type="InterPro" id="IPR036661">
    <property type="entry name" value="Luciferase-like_sf"/>
</dbReference>
<proteinExistence type="predicted"/>
<keyword evidence="7" id="KW-1185">Reference proteome</keyword>
<dbReference type="RefSeq" id="WP_109282039.1">
    <property type="nucleotide sequence ID" value="NZ_JBFAUK010000062.1"/>
</dbReference>
<dbReference type="PANTHER" id="PTHR42847">
    <property type="entry name" value="ALKANESULFONATE MONOOXYGENASE"/>
    <property type="match status" value="1"/>
</dbReference>
<protein>
    <submittedName>
        <fullName evidence="6">LLM class flavin-dependent oxidoreductase</fullName>
    </submittedName>
</protein>
<dbReference type="PANTHER" id="PTHR42847:SF4">
    <property type="entry name" value="ALKANESULFONATE MONOOXYGENASE-RELATED"/>
    <property type="match status" value="1"/>
</dbReference>
<keyword evidence="4" id="KW-0503">Monooxygenase</keyword>
<dbReference type="InterPro" id="IPR011251">
    <property type="entry name" value="Luciferase-like_dom"/>
</dbReference>